<keyword evidence="1" id="KW-0732">Signal</keyword>
<evidence type="ECO:0000259" key="2">
    <source>
        <dbReference type="Pfam" id="PF13845"/>
    </source>
</evidence>
<keyword evidence="4" id="KW-1185">Reference proteome</keyword>
<dbReference type="RefSeq" id="WP_187579177.1">
    <property type="nucleotide sequence ID" value="NZ_CP060713.1"/>
</dbReference>
<name>A0A7G9RCL0_9ACTN</name>
<evidence type="ECO:0000313" key="3">
    <source>
        <dbReference type="EMBL" id="QNN53335.1"/>
    </source>
</evidence>
<proteinExistence type="predicted"/>
<evidence type="ECO:0000256" key="1">
    <source>
        <dbReference type="SAM" id="SignalP"/>
    </source>
</evidence>
<organism evidence="3 4">
    <name type="scientific">Nocardioides mesophilus</name>
    <dbReference type="NCBI Taxonomy" id="433659"/>
    <lineage>
        <taxon>Bacteria</taxon>
        <taxon>Bacillati</taxon>
        <taxon>Actinomycetota</taxon>
        <taxon>Actinomycetes</taxon>
        <taxon>Propionibacteriales</taxon>
        <taxon>Nocardioidaceae</taxon>
        <taxon>Nocardioides</taxon>
    </lineage>
</organism>
<dbReference type="AlphaFoldDB" id="A0A7G9RCL0"/>
<feature type="chain" id="PRO_5038665769" evidence="1">
    <location>
        <begin position="21"/>
        <end position="259"/>
    </location>
</feature>
<evidence type="ECO:0000313" key="4">
    <source>
        <dbReference type="Proteomes" id="UP000515947"/>
    </source>
</evidence>
<sequence length="259" mass="28008">MLARLLVPLLALLGACTACTGGPGADPVSTQPPEPGQCRALGTDDIARAADESDPVDCADRHTAETFAVGRFPRSVAGDEIDDAALGAHLFDGCRRKFQAFLGGDESVTMRSTVTWSWFRPSDAAWDAGARWWRCDVVGGGEQSVRLLDLPETAKGLLRGKPDDQWMACTDGAAVGDAPTTPCSEDHTWRAVTTIVLGEPADPYPGDDLVKARTRAFCSDSVGAWLGYPVDFDYGFSYFDRVEWDAGNRRSICWARTDR</sequence>
<gene>
    <name evidence="3" type="ORF">H9L09_02355</name>
</gene>
<dbReference type="InterPro" id="IPR026004">
    <property type="entry name" value="Septum_form"/>
</dbReference>
<dbReference type="Pfam" id="PF13845">
    <property type="entry name" value="Septum_form"/>
    <property type="match status" value="1"/>
</dbReference>
<feature type="signal peptide" evidence="1">
    <location>
        <begin position="1"/>
        <end position="20"/>
    </location>
</feature>
<dbReference type="Proteomes" id="UP000515947">
    <property type="component" value="Chromosome"/>
</dbReference>
<reference evidence="3 4" key="1">
    <citation type="submission" date="2020-08" db="EMBL/GenBank/DDBJ databases">
        <title>Genome sequence of Nocardioides mesophilus KACC 16243T.</title>
        <authorList>
            <person name="Hyun D.-W."/>
            <person name="Bae J.-W."/>
        </authorList>
    </citation>
    <scope>NUCLEOTIDE SEQUENCE [LARGE SCALE GENOMIC DNA]</scope>
    <source>
        <strain evidence="3 4">KACC 16243</strain>
    </source>
</reference>
<dbReference type="EMBL" id="CP060713">
    <property type="protein sequence ID" value="QNN53335.1"/>
    <property type="molecule type" value="Genomic_DNA"/>
</dbReference>
<protein>
    <submittedName>
        <fullName evidence="3">Septum formation family protein</fullName>
    </submittedName>
</protein>
<accession>A0A7G9RCL0</accession>
<dbReference type="KEGG" id="nmes:H9L09_02355"/>
<dbReference type="PROSITE" id="PS51257">
    <property type="entry name" value="PROKAR_LIPOPROTEIN"/>
    <property type="match status" value="1"/>
</dbReference>
<feature type="domain" description="Septum formation-related" evidence="2">
    <location>
        <begin position="115"/>
        <end position="253"/>
    </location>
</feature>